<evidence type="ECO:0000256" key="8">
    <source>
        <dbReference type="ARBA" id="ARBA00038933"/>
    </source>
</evidence>
<evidence type="ECO:0000256" key="12">
    <source>
        <dbReference type="ARBA" id="ARBA00068298"/>
    </source>
</evidence>
<dbReference type="InterPro" id="IPR000743">
    <property type="entry name" value="Glyco_hydro_28"/>
</dbReference>
<keyword evidence="6 15" id="KW-0326">Glycosidase</keyword>
<dbReference type="InterPro" id="IPR012334">
    <property type="entry name" value="Pectin_lyas_fold"/>
</dbReference>
<evidence type="ECO:0000256" key="10">
    <source>
        <dbReference type="ARBA" id="ARBA00048766"/>
    </source>
</evidence>
<evidence type="ECO:0000256" key="3">
    <source>
        <dbReference type="ARBA" id="ARBA00022512"/>
    </source>
</evidence>
<evidence type="ECO:0000256" key="1">
    <source>
        <dbReference type="ARBA" id="ARBA00004191"/>
    </source>
</evidence>
<dbReference type="SUPFAM" id="SSF51126">
    <property type="entry name" value="Pectin lyase-like"/>
    <property type="match status" value="1"/>
</dbReference>
<dbReference type="PANTHER" id="PTHR31375">
    <property type="match status" value="1"/>
</dbReference>
<evidence type="ECO:0000256" key="16">
    <source>
        <dbReference type="SAM" id="SignalP"/>
    </source>
</evidence>
<comment type="caution">
    <text evidence="17">The sequence shown here is derived from an EMBL/GenBank/DDBJ whole genome shotgun (WGS) entry which is preliminary data.</text>
</comment>
<keyword evidence="7" id="KW-0961">Cell wall biogenesis/degradation</keyword>
<feature type="active site" evidence="14">
    <location>
        <position position="238"/>
    </location>
</feature>
<evidence type="ECO:0000256" key="9">
    <source>
        <dbReference type="ARBA" id="ARBA00043142"/>
    </source>
</evidence>
<dbReference type="Pfam" id="PF00295">
    <property type="entry name" value="Glyco_hydro_28"/>
    <property type="match status" value="1"/>
</dbReference>
<dbReference type="Gene3D" id="2.160.20.10">
    <property type="entry name" value="Single-stranded right-handed beta-helix, Pectin lyase-like"/>
    <property type="match status" value="1"/>
</dbReference>
<dbReference type="FunFam" id="2.160.20.10:FF:000004">
    <property type="entry name" value="Pectin lyase-like superfamily protein"/>
    <property type="match status" value="1"/>
</dbReference>
<evidence type="ECO:0000256" key="14">
    <source>
        <dbReference type="PROSITE-ProRule" id="PRU10052"/>
    </source>
</evidence>
<comment type="catalytic activity">
    <reaction evidence="10">
        <text>[(1-&gt;4)-alpha-D-galacturonosyl](n) + H2O = alpha-D-galacturonate + [(1-&gt;4)-alpha-D-galacturonosyl](n-1)</text>
        <dbReference type="Rhea" id="RHEA:14117"/>
        <dbReference type="Rhea" id="RHEA-COMP:14570"/>
        <dbReference type="Rhea" id="RHEA-COMP:14572"/>
        <dbReference type="ChEBI" id="CHEBI:15377"/>
        <dbReference type="ChEBI" id="CHEBI:58658"/>
        <dbReference type="ChEBI" id="CHEBI:140523"/>
        <dbReference type="EC" id="3.2.1.67"/>
    </reaction>
</comment>
<dbReference type="InterPro" id="IPR006626">
    <property type="entry name" value="PbH1"/>
</dbReference>
<dbReference type="AlphaFoldDB" id="A0A0K9PD98"/>
<keyword evidence="5 15" id="KW-0378">Hydrolase</keyword>
<evidence type="ECO:0000256" key="5">
    <source>
        <dbReference type="ARBA" id="ARBA00022801"/>
    </source>
</evidence>
<dbReference type="OrthoDB" id="187139at2759"/>
<protein>
    <recommendedName>
        <fullName evidence="12">Exopolygalacturonase</fullName>
        <ecNumber evidence="8">3.2.1.67</ecNumber>
    </recommendedName>
    <alternativeName>
        <fullName evidence="9">Galacturan 1,4-alpha-galacturonidase</fullName>
    </alternativeName>
    <alternativeName>
        <fullName evidence="13">Pectinase</fullName>
    </alternativeName>
</protein>
<keyword evidence="18" id="KW-1185">Reference proteome</keyword>
<dbReference type="EC" id="3.2.1.67" evidence="8"/>
<feature type="chain" id="PRO_5005527877" description="Exopolygalacturonase" evidence="16">
    <location>
        <begin position="21"/>
        <end position="383"/>
    </location>
</feature>
<organism evidence="17 18">
    <name type="scientific">Zostera marina</name>
    <name type="common">Eelgrass</name>
    <dbReference type="NCBI Taxonomy" id="29655"/>
    <lineage>
        <taxon>Eukaryota</taxon>
        <taxon>Viridiplantae</taxon>
        <taxon>Streptophyta</taxon>
        <taxon>Embryophyta</taxon>
        <taxon>Tracheophyta</taxon>
        <taxon>Spermatophyta</taxon>
        <taxon>Magnoliopsida</taxon>
        <taxon>Liliopsida</taxon>
        <taxon>Zosteraceae</taxon>
        <taxon>Zostera</taxon>
    </lineage>
</organism>
<evidence type="ECO:0000256" key="2">
    <source>
        <dbReference type="ARBA" id="ARBA00008834"/>
    </source>
</evidence>
<dbReference type="STRING" id="29655.A0A0K9PD98"/>
<keyword evidence="4" id="KW-0964">Secreted</keyword>
<accession>A0A0K9PD98</accession>
<keyword evidence="3" id="KW-0134">Cell wall</keyword>
<dbReference type="GO" id="GO:0047911">
    <property type="term" value="F:galacturan 1,4-alpha-galacturonidase activity"/>
    <property type="evidence" value="ECO:0007669"/>
    <property type="project" value="UniProtKB-EC"/>
</dbReference>
<dbReference type="EMBL" id="LFYR01000934">
    <property type="protein sequence ID" value="KMZ66946.1"/>
    <property type="molecule type" value="Genomic_DNA"/>
</dbReference>
<dbReference type="PROSITE" id="PS00502">
    <property type="entry name" value="POLYGALACTURONASE"/>
    <property type="match status" value="1"/>
</dbReference>
<dbReference type="GO" id="GO:0004650">
    <property type="term" value="F:polygalacturonase activity"/>
    <property type="evidence" value="ECO:0007669"/>
    <property type="project" value="InterPro"/>
</dbReference>
<dbReference type="GO" id="GO:0071555">
    <property type="term" value="P:cell wall organization"/>
    <property type="evidence" value="ECO:0007669"/>
    <property type="project" value="UniProtKB-KW"/>
</dbReference>
<name>A0A0K9PD98_ZOSMR</name>
<comment type="similarity">
    <text evidence="2 15">Belongs to the glycosyl hydrolase 28 family.</text>
</comment>
<evidence type="ECO:0000256" key="13">
    <source>
        <dbReference type="ARBA" id="ARBA00083621"/>
    </source>
</evidence>
<evidence type="ECO:0000256" key="4">
    <source>
        <dbReference type="ARBA" id="ARBA00022525"/>
    </source>
</evidence>
<dbReference type="Proteomes" id="UP000036987">
    <property type="component" value="Unassembled WGS sequence"/>
</dbReference>
<comment type="subcellular location">
    <subcellularLocation>
        <location evidence="1">Secreted</location>
        <location evidence="1">Cell wall</location>
    </subcellularLocation>
</comment>
<feature type="signal peptide" evidence="16">
    <location>
        <begin position="1"/>
        <end position="20"/>
    </location>
</feature>
<evidence type="ECO:0000256" key="7">
    <source>
        <dbReference type="ARBA" id="ARBA00023316"/>
    </source>
</evidence>
<dbReference type="SMART" id="SM00710">
    <property type="entry name" value="PbH1"/>
    <property type="match status" value="5"/>
</dbReference>
<keyword evidence="16" id="KW-0732">Signal</keyword>
<proteinExistence type="inferred from homology"/>
<sequence length="383" mass="41920">MTLSIILPLIILLSSSSATALSYFSVTDFGANPNGKIDATKPFLKAWNSACRSIRPAVVYVPKGRFLLKTTIFYGPCKNSPIRFKMNGILIAVSNYKVLRPSGTWIRFEYVHGLSIYGHGTIDGQGQSLWACKRAHRSCPFSAKSLSIGHSSKIRISGLKFINSKFFHMFIYGSKEVSVKNCKFIAPGNSPNTDGIHIQYSSEITIRNSQMMTGDDCISIGPGSSNVWIEGIFCGPGHGISIGSLGHTKDESGVRNVTVKKVKFSGTTNGIRIKTWGRPSNGFVKKVTFDDITMSDVRNPIHINQNYCPHNRGCPNKHSGISINGVVFSNVKGSSSTLIAVKFDCSKTHPCTNIKLNNINLTYMKKTSQTSCKHVSGRSSKCF</sequence>
<evidence type="ECO:0000256" key="11">
    <source>
        <dbReference type="ARBA" id="ARBA00057651"/>
    </source>
</evidence>
<evidence type="ECO:0000256" key="6">
    <source>
        <dbReference type="ARBA" id="ARBA00023295"/>
    </source>
</evidence>
<dbReference type="GO" id="GO:0005975">
    <property type="term" value="P:carbohydrate metabolic process"/>
    <property type="evidence" value="ECO:0007669"/>
    <property type="project" value="InterPro"/>
</dbReference>
<dbReference type="OMA" id="CSKMNPC"/>
<dbReference type="InterPro" id="IPR011050">
    <property type="entry name" value="Pectin_lyase_fold/virulence"/>
</dbReference>
<comment type="function">
    <text evidence="11">May function in depolymerizing pectin during pollen development, germination, and tube growth. Acts as an exo-polygalacturonase.</text>
</comment>
<reference evidence="18" key="1">
    <citation type="journal article" date="2016" name="Nature">
        <title>The genome of the seagrass Zostera marina reveals angiosperm adaptation to the sea.</title>
        <authorList>
            <person name="Olsen J.L."/>
            <person name="Rouze P."/>
            <person name="Verhelst B."/>
            <person name="Lin Y.-C."/>
            <person name="Bayer T."/>
            <person name="Collen J."/>
            <person name="Dattolo E."/>
            <person name="De Paoli E."/>
            <person name="Dittami S."/>
            <person name="Maumus F."/>
            <person name="Michel G."/>
            <person name="Kersting A."/>
            <person name="Lauritano C."/>
            <person name="Lohaus R."/>
            <person name="Toepel M."/>
            <person name="Tonon T."/>
            <person name="Vanneste K."/>
            <person name="Amirebrahimi M."/>
            <person name="Brakel J."/>
            <person name="Bostroem C."/>
            <person name="Chovatia M."/>
            <person name="Grimwood J."/>
            <person name="Jenkins J.W."/>
            <person name="Jueterbock A."/>
            <person name="Mraz A."/>
            <person name="Stam W.T."/>
            <person name="Tice H."/>
            <person name="Bornberg-Bauer E."/>
            <person name="Green P.J."/>
            <person name="Pearson G.A."/>
            <person name="Procaccini G."/>
            <person name="Duarte C.M."/>
            <person name="Schmutz J."/>
            <person name="Reusch T.B.H."/>
            <person name="Van de Peer Y."/>
        </authorList>
    </citation>
    <scope>NUCLEOTIDE SEQUENCE [LARGE SCALE GENOMIC DNA]</scope>
    <source>
        <strain evidence="18">cv. Finnish</strain>
    </source>
</reference>
<gene>
    <name evidence="17" type="ORF">ZOSMA_280G00020</name>
</gene>
<evidence type="ECO:0000256" key="15">
    <source>
        <dbReference type="RuleBase" id="RU361169"/>
    </source>
</evidence>
<evidence type="ECO:0000313" key="17">
    <source>
        <dbReference type="EMBL" id="KMZ66946.1"/>
    </source>
</evidence>
<evidence type="ECO:0000313" key="18">
    <source>
        <dbReference type="Proteomes" id="UP000036987"/>
    </source>
</evidence>